<dbReference type="Proteomes" id="UP000038045">
    <property type="component" value="Unplaced"/>
</dbReference>
<dbReference type="InterPro" id="IPR003877">
    <property type="entry name" value="SPRY_dom"/>
</dbReference>
<name>A0A0N5A3K4_PARTI</name>
<dbReference type="WBParaSite" id="PTRK_0001620900.1">
    <property type="protein sequence ID" value="PTRK_0001620900.1"/>
    <property type="gene ID" value="PTRK_0001620900"/>
</dbReference>
<dbReference type="InterPro" id="IPR001870">
    <property type="entry name" value="B30.2/SPRY"/>
</dbReference>
<organism evidence="2 3">
    <name type="scientific">Parastrongyloides trichosuri</name>
    <name type="common">Possum-specific nematode worm</name>
    <dbReference type="NCBI Taxonomy" id="131310"/>
    <lineage>
        <taxon>Eukaryota</taxon>
        <taxon>Metazoa</taxon>
        <taxon>Ecdysozoa</taxon>
        <taxon>Nematoda</taxon>
        <taxon>Chromadorea</taxon>
        <taxon>Rhabditida</taxon>
        <taxon>Tylenchina</taxon>
        <taxon>Panagrolaimomorpha</taxon>
        <taxon>Strongyloidoidea</taxon>
        <taxon>Strongyloididae</taxon>
        <taxon>Parastrongyloides</taxon>
    </lineage>
</organism>
<keyword evidence="2" id="KW-1185">Reference proteome</keyword>
<evidence type="ECO:0000313" key="3">
    <source>
        <dbReference type="WBParaSite" id="PTRK_0001620900.1"/>
    </source>
</evidence>
<evidence type="ECO:0000313" key="2">
    <source>
        <dbReference type="Proteomes" id="UP000038045"/>
    </source>
</evidence>
<dbReference type="GO" id="GO:0019005">
    <property type="term" value="C:SCF ubiquitin ligase complex"/>
    <property type="evidence" value="ECO:0007669"/>
    <property type="project" value="TreeGrafter"/>
</dbReference>
<dbReference type="InterPro" id="IPR050672">
    <property type="entry name" value="FBXO45-Fsn/SPSB_families"/>
</dbReference>
<proteinExistence type="predicted"/>
<dbReference type="InterPro" id="IPR043136">
    <property type="entry name" value="B30.2/SPRY_sf"/>
</dbReference>
<evidence type="ECO:0000259" key="1">
    <source>
        <dbReference type="PROSITE" id="PS50188"/>
    </source>
</evidence>
<accession>A0A0N5A3K4</accession>
<dbReference type="Pfam" id="PF00622">
    <property type="entry name" value="SPRY"/>
    <property type="match status" value="1"/>
</dbReference>
<dbReference type="GO" id="GO:0043161">
    <property type="term" value="P:proteasome-mediated ubiquitin-dependent protein catabolic process"/>
    <property type="evidence" value="ECO:0007669"/>
    <property type="project" value="TreeGrafter"/>
</dbReference>
<feature type="domain" description="B30.2/SPRY" evidence="1">
    <location>
        <begin position="292"/>
        <end position="491"/>
    </location>
</feature>
<dbReference type="AlphaFoldDB" id="A0A0N5A3K4"/>
<dbReference type="STRING" id="131310.A0A0N5A3K4"/>
<dbReference type="Gene3D" id="2.60.120.920">
    <property type="match status" value="1"/>
</dbReference>
<protein>
    <submittedName>
        <fullName evidence="3">B30.2/SPRY domain-containing protein</fullName>
    </submittedName>
</protein>
<dbReference type="SUPFAM" id="SSF49899">
    <property type="entry name" value="Concanavalin A-like lectins/glucanases"/>
    <property type="match status" value="1"/>
</dbReference>
<reference evidence="3" key="1">
    <citation type="submission" date="2017-02" db="UniProtKB">
        <authorList>
            <consortium name="WormBaseParasite"/>
        </authorList>
    </citation>
    <scope>IDENTIFICATION</scope>
</reference>
<dbReference type="PANTHER" id="PTHR12245:SF12">
    <property type="entry name" value="SPRY DOMAIN-CONTAINING SOCS BOX PROTEIN 3"/>
    <property type="match status" value="1"/>
</dbReference>
<dbReference type="PANTHER" id="PTHR12245">
    <property type="entry name" value="SPRY DOMAIN CONTAINING SOCS BOX PROTEIN"/>
    <property type="match status" value="1"/>
</dbReference>
<dbReference type="PROSITE" id="PS50188">
    <property type="entry name" value="B302_SPRY"/>
    <property type="match status" value="1"/>
</dbReference>
<dbReference type="InterPro" id="IPR013320">
    <property type="entry name" value="ConA-like_dom_sf"/>
</dbReference>
<sequence>MINDTDDLIHEAENHLYEGRINFALIDHYPRAALNEAIIHYSSRRFNERTCYDPCFPSNLLRHLGLTQDDFLSLFDDETVKIFERFIIAGRISKKEIPLPPEALGFIENRNKCLFTNRLRNEESAYAVAKNTMMNSEADIVPLQQLAIAFKALQINCTILNIKMGKAEKQYFRVYRSIKDRYLNYLSRRINFPENIRELVGNVTNFEMSQFLSPTNDVNGEDFNNRSIYPDQPSISLPTLAEDNINGFIMHLLLKVFKWEPTERNLIFDENGVHFYIPTIIKRIKSQYGNIHRFYNIAYSEESIAVQHMSPIDFDWNHKNNDRLARSKLAIVDRSAVINFVWAASAVACMANVELRKGMKVFWQFKIFGKRDCTSIMFGIATHSADLWSREDLSDLIGIDNNSWGINHRGYGIHGGKKKPVTKSFPKEWSGEYVGLMFNGFGKYGTLTYFLRGRNMGIIFDKIPLDETLYPVVSSTGQFTEFRINKCLQTFIPVPELKTVIRGKILDLINSPSNIDNLTLCEHEKAKLKQMWDEDELLHDFISGHTHHYPNFRQ</sequence>